<name>A0A967EZT5_9PROT</name>
<evidence type="ECO:0000313" key="2">
    <source>
        <dbReference type="Proteomes" id="UP000761264"/>
    </source>
</evidence>
<evidence type="ECO:0000313" key="1">
    <source>
        <dbReference type="EMBL" id="NIA70503.1"/>
    </source>
</evidence>
<dbReference type="RefSeq" id="WP_167227170.1">
    <property type="nucleotide sequence ID" value="NZ_JAAQPH010000014.1"/>
</dbReference>
<accession>A0A967EZT5</accession>
<comment type="caution">
    <text evidence="1">The sequence shown here is derived from an EMBL/GenBank/DDBJ whole genome shotgun (WGS) entry which is preliminary data.</text>
</comment>
<keyword evidence="2" id="KW-1185">Reference proteome</keyword>
<sequence>MAQMDEAGRRLQLAIENLEKVVSARVAQGGDDTALREALSAAQRENAVLQQLTSSVSARLDQAIGRLRRLTG</sequence>
<protein>
    <submittedName>
        <fullName evidence="1">Uncharacterized protein</fullName>
    </submittedName>
</protein>
<organism evidence="1 2">
    <name type="scientific">Pelagibius litoralis</name>
    <dbReference type="NCBI Taxonomy" id="374515"/>
    <lineage>
        <taxon>Bacteria</taxon>
        <taxon>Pseudomonadati</taxon>
        <taxon>Pseudomonadota</taxon>
        <taxon>Alphaproteobacteria</taxon>
        <taxon>Rhodospirillales</taxon>
        <taxon>Rhodovibrionaceae</taxon>
        <taxon>Pelagibius</taxon>
    </lineage>
</organism>
<proteinExistence type="predicted"/>
<dbReference type="AlphaFoldDB" id="A0A967EZT5"/>
<reference evidence="1" key="1">
    <citation type="submission" date="2020-03" db="EMBL/GenBank/DDBJ databases">
        <title>Genome of Pelagibius litoralis DSM 21314T.</title>
        <authorList>
            <person name="Wang G."/>
        </authorList>
    </citation>
    <scope>NUCLEOTIDE SEQUENCE</scope>
    <source>
        <strain evidence="1">DSM 21314</strain>
    </source>
</reference>
<gene>
    <name evidence="1" type="ORF">HBA54_18060</name>
</gene>
<dbReference type="Proteomes" id="UP000761264">
    <property type="component" value="Unassembled WGS sequence"/>
</dbReference>
<dbReference type="EMBL" id="JAAQPH010000014">
    <property type="protein sequence ID" value="NIA70503.1"/>
    <property type="molecule type" value="Genomic_DNA"/>
</dbReference>